<feature type="transmembrane region" description="Helical" evidence="7">
    <location>
        <begin position="70"/>
        <end position="93"/>
    </location>
</feature>
<dbReference type="InterPro" id="IPR005614">
    <property type="entry name" value="NrfD-like"/>
</dbReference>
<dbReference type="Proteomes" id="UP000253817">
    <property type="component" value="Unassembled WGS sequence"/>
</dbReference>
<evidence type="ECO:0000313" key="11">
    <source>
        <dbReference type="Proteomes" id="UP000270112"/>
    </source>
</evidence>
<dbReference type="GO" id="GO:0005886">
    <property type="term" value="C:plasma membrane"/>
    <property type="evidence" value="ECO:0007669"/>
    <property type="project" value="UniProtKB-SubCell"/>
</dbReference>
<evidence type="ECO:0000313" key="8">
    <source>
        <dbReference type="EMBL" id="RDB65461.1"/>
    </source>
</evidence>
<evidence type="ECO:0000256" key="7">
    <source>
        <dbReference type="SAM" id="Phobius"/>
    </source>
</evidence>
<feature type="transmembrane region" description="Helical" evidence="7">
    <location>
        <begin position="146"/>
        <end position="167"/>
    </location>
</feature>
<protein>
    <submittedName>
        <fullName evidence="9">Polysulfide reductase</fullName>
    </submittedName>
</protein>
<evidence type="ECO:0000256" key="5">
    <source>
        <dbReference type="ARBA" id="ARBA00022989"/>
    </source>
</evidence>
<keyword evidence="4 7" id="KW-0812">Transmembrane</keyword>
<reference evidence="9" key="3">
    <citation type="journal article" date="2019" name="Microbiol. Resour. Announc.">
        <title>Draft Genome Sequences of Type Strains of Gordonibacter faecihominis, Paraeggerthella hongkongensis, Parvibacter caecicola,Slackia equolifaciens, Slackia faecicanis, and Slackia isoflavoniconvertens.</title>
        <authorList>
            <person name="Danylec N."/>
            <person name="Stoll D.A."/>
            <person name="Dotsch A."/>
            <person name="Huch M."/>
        </authorList>
    </citation>
    <scope>NUCLEOTIDE SEQUENCE</scope>
    <source>
        <strain evidence="9">DSM 16107</strain>
    </source>
</reference>
<evidence type="ECO:0000256" key="2">
    <source>
        <dbReference type="ARBA" id="ARBA00008929"/>
    </source>
</evidence>
<evidence type="ECO:0000313" key="9">
    <source>
        <dbReference type="EMBL" id="RNM40843.1"/>
    </source>
</evidence>
<evidence type="ECO:0000256" key="6">
    <source>
        <dbReference type="ARBA" id="ARBA00023136"/>
    </source>
</evidence>
<name>A0A3N0IV46_9ACTN</name>
<keyword evidence="3" id="KW-1003">Cell membrane</keyword>
<evidence type="ECO:0000256" key="3">
    <source>
        <dbReference type="ARBA" id="ARBA00022475"/>
    </source>
</evidence>
<gene>
    <name evidence="8" type="ORF">C1876_15710</name>
    <name evidence="9" type="ORF">DMP09_12510</name>
</gene>
<comment type="subcellular location">
    <subcellularLocation>
        <location evidence="1">Cell membrane</location>
        <topology evidence="1">Multi-pass membrane protein</topology>
    </subcellularLocation>
</comment>
<organism evidence="9 11">
    <name type="scientific">Eggerthella sinensis</name>
    <dbReference type="NCBI Taxonomy" id="242230"/>
    <lineage>
        <taxon>Bacteria</taxon>
        <taxon>Bacillati</taxon>
        <taxon>Actinomycetota</taxon>
        <taxon>Coriobacteriia</taxon>
        <taxon>Eggerthellales</taxon>
        <taxon>Eggerthellaceae</taxon>
        <taxon>Eggerthella</taxon>
    </lineage>
</organism>
<feature type="transmembrane region" description="Helical" evidence="7">
    <location>
        <begin position="257"/>
        <end position="278"/>
    </location>
</feature>
<feature type="transmembrane region" description="Helical" evidence="7">
    <location>
        <begin position="222"/>
        <end position="245"/>
    </location>
</feature>
<reference evidence="11" key="2">
    <citation type="submission" date="2018-05" db="EMBL/GenBank/DDBJ databases">
        <title>Genome Sequencing of selected type strains of the family Eggerthellaceae.</title>
        <authorList>
            <person name="Danylec N."/>
            <person name="Stoll D.A."/>
            <person name="Doetsch A."/>
            <person name="Huch M."/>
        </authorList>
    </citation>
    <scope>NUCLEOTIDE SEQUENCE [LARGE SCALE GENOMIC DNA]</scope>
    <source>
        <strain evidence="11">DSM 16107</strain>
    </source>
</reference>
<comment type="caution">
    <text evidence="9">The sequence shown here is derived from an EMBL/GenBank/DDBJ whole genome shotgun (WGS) entry which is preliminary data.</text>
</comment>
<dbReference type="EMBL" id="PPTT01000037">
    <property type="protein sequence ID" value="RDB65461.1"/>
    <property type="molecule type" value="Genomic_DNA"/>
</dbReference>
<feature type="transmembrane region" description="Helical" evidence="7">
    <location>
        <begin position="24"/>
        <end position="49"/>
    </location>
</feature>
<sequence>MGTGAQRAPRPRKNRRARVFSDSITWYLFLGGGGAGAVTVLALCDLLFGRWSKRPEHLRPRWAGQLSSGFFMRGYLLAGGALVLGALCLLLDLAHPERFLYVLLYPTFSVLTFGSYVLSATVACAVALGGIALFGTARTPVVLVRALEACAVVFGVSTMAYTGVLLSEIGFVPLWGSPLLPVLFTCSSLSVGAAVALAGAWPSAAETPHLMRALSRADSVLIVVEAVALAAYLAFAALALGQGGAVETLLTGSNAELFWIGFVGAGLAGPLALDAAYAVTRTPSFLAVAVPFVLVGGFFLRYCIVNVQFV</sequence>
<accession>A0A3N0IV46</accession>
<dbReference type="Pfam" id="PF03916">
    <property type="entry name" value="NrfD"/>
    <property type="match status" value="1"/>
</dbReference>
<dbReference type="InterPro" id="IPR052049">
    <property type="entry name" value="Electron_transfer_protein"/>
</dbReference>
<proteinExistence type="inferred from homology"/>
<comment type="similarity">
    <text evidence="2">Belongs to the NrfD family.</text>
</comment>
<evidence type="ECO:0000256" key="1">
    <source>
        <dbReference type="ARBA" id="ARBA00004651"/>
    </source>
</evidence>
<dbReference type="Proteomes" id="UP000270112">
    <property type="component" value="Unassembled WGS sequence"/>
</dbReference>
<dbReference type="Gene3D" id="1.20.1630.10">
    <property type="entry name" value="Formate dehydrogenase/DMSO reductase domain"/>
    <property type="match status" value="1"/>
</dbReference>
<reference evidence="8 10" key="1">
    <citation type="journal article" date="2018" name="Elife">
        <title>Discovery and characterization of a prevalent human gut bacterial enzyme sufficient for the inactivation of a family of plant toxins.</title>
        <authorList>
            <person name="Koppel N."/>
            <person name="Bisanz J.E."/>
            <person name="Pandelia M.E."/>
            <person name="Turnbaugh P.J."/>
            <person name="Balskus E.P."/>
        </authorList>
    </citation>
    <scope>NUCLEOTIDE SEQUENCE [LARGE SCALE GENOMIC DNA]</scope>
    <source>
        <strain evidence="8 10">DSM 16107</strain>
    </source>
</reference>
<keyword evidence="10" id="KW-1185">Reference proteome</keyword>
<feature type="transmembrane region" description="Helical" evidence="7">
    <location>
        <begin position="285"/>
        <end position="309"/>
    </location>
</feature>
<dbReference type="PANTHER" id="PTHR34856">
    <property type="entry name" value="PROTEIN NRFD"/>
    <property type="match status" value="1"/>
</dbReference>
<feature type="transmembrane region" description="Helical" evidence="7">
    <location>
        <begin position="179"/>
        <end position="201"/>
    </location>
</feature>
<dbReference type="AlphaFoldDB" id="A0A3N0IV46"/>
<dbReference type="EMBL" id="QICC01000061">
    <property type="protein sequence ID" value="RNM40843.1"/>
    <property type="molecule type" value="Genomic_DNA"/>
</dbReference>
<keyword evidence="5 7" id="KW-1133">Transmembrane helix</keyword>
<evidence type="ECO:0000313" key="10">
    <source>
        <dbReference type="Proteomes" id="UP000253817"/>
    </source>
</evidence>
<evidence type="ECO:0000256" key="4">
    <source>
        <dbReference type="ARBA" id="ARBA00022692"/>
    </source>
</evidence>
<keyword evidence="6 7" id="KW-0472">Membrane</keyword>
<dbReference type="PANTHER" id="PTHR34856:SF2">
    <property type="entry name" value="PROTEIN NRFD"/>
    <property type="match status" value="1"/>
</dbReference>
<feature type="transmembrane region" description="Helical" evidence="7">
    <location>
        <begin position="113"/>
        <end position="134"/>
    </location>
</feature>